<sequence>MASNKFILIILTVMTTIILEQNLGTIMVVGMPYAAEMPPQSSDDVKIEKVTPPPNFQDLRRFSAQKGGLNP</sequence>
<gene>
    <name evidence="3" type="ORF">LSTR_LSTR002137</name>
</gene>
<organism evidence="3 4">
    <name type="scientific">Laodelphax striatellus</name>
    <name type="common">Small brown planthopper</name>
    <name type="synonym">Delphax striatella</name>
    <dbReference type="NCBI Taxonomy" id="195883"/>
    <lineage>
        <taxon>Eukaryota</taxon>
        <taxon>Metazoa</taxon>
        <taxon>Ecdysozoa</taxon>
        <taxon>Arthropoda</taxon>
        <taxon>Hexapoda</taxon>
        <taxon>Insecta</taxon>
        <taxon>Pterygota</taxon>
        <taxon>Neoptera</taxon>
        <taxon>Paraneoptera</taxon>
        <taxon>Hemiptera</taxon>
        <taxon>Auchenorrhyncha</taxon>
        <taxon>Fulgoroidea</taxon>
        <taxon>Delphacidae</taxon>
        <taxon>Criomorphinae</taxon>
        <taxon>Laodelphax</taxon>
    </lineage>
</organism>
<evidence type="ECO:0000313" key="4">
    <source>
        <dbReference type="Proteomes" id="UP000291343"/>
    </source>
</evidence>
<keyword evidence="4" id="KW-1185">Reference proteome</keyword>
<protein>
    <submittedName>
        <fullName evidence="3">Uncharacterized protein</fullName>
    </submittedName>
</protein>
<evidence type="ECO:0000256" key="1">
    <source>
        <dbReference type="SAM" id="MobiDB-lite"/>
    </source>
</evidence>
<evidence type="ECO:0000256" key="2">
    <source>
        <dbReference type="SAM" id="Phobius"/>
    </source>
</evidence>
<name>A0A482XT08_LAOST</name>
<proteinExistence type="predicted"/>
<dbReference type="InParanoid" id="A0A482XT08"/>
<evidence type="ECO:0000313" key="3">
    <source>
        <dbReference type="EMBL" id="RZF48071.1"/>
    </source>
</evidence>
<feature type="region of interest" description="Disordered" evidence="1">
    <location>
        <begin position="38"/>
        <end position="71"/>
    </location>
</feature>
<keyword evidence="2" id="KW-1133">Transmembrane helix</keyword>
<dbReference type="EMBL" id="QKKF02002849">
    <property type="protein sequence ID" value="RZF48071.1"/>
    <property type="molecule type" value="Genomic_DNA"/>
</dbReference>
<keyword evidence="2" id="KW-0472">Membrane</keyword>
<reference evidence="3 4" key="1">
    <citation type="journal article" date="2017" name="Gigascience">
        <title>Genome sequence of the small brown planthopper, Laodelphax striatellus.</title>
        <authorList>
            <person name="Zhu J."/>
            <person name="Jiang F."/>
            <person name="Wang X."/>
            <person name="Yang P."/>
            <person name="Bao Y."/>
            <person name="Zhao W."/>
            <person name="Wang W."/>
            <person name="Lu H."/>
            <person name="Wang Q."/>
            <person name="Cui N."/>
            <person name="Li J."/>
            <person name="Chen X."/>
            <person name="Luo L."/>
            <person name="Yu J."/>
            <person name="Kang L."/>
            <person name="Cui F."/>
        </authorList>
    </citation>
    <scope>NUCLEOTIDE SEQUENCE [LARGE SCALE GENOMIC DNA]</scope>
    <source>
        <strain evidence="3">Lst14</strain>
    </source>
</reference>
<comment type="caution">
    <text evidence="3">The sequence shown here is derived from an EMBL/GenBank/DDBJ whole genome shotgun (WGS) entry which is preliminary data.</text>
</comment>
<feature type="transmembrane region" description="Helical" evidence="2">
    <location>
        <begin position="6"/>
        <end position="29"/>
    </location>
</feature>
<keyword evidence="2" id="KW-0812">Transmembrane</keyword>
<accession>A0A482XT08</accession>
<dbReference type="AlphaFoldDB" id="A0A482XT08"/>
<dbReference type="Proteomes" id="UP000291343">
    <property type="component" value="Unassembled WGS sequence"/>
</dbReference>